<gene>
    <name evidence="2" type="ORF">GCM10010123_02480</name>
</gene>
<feature type="coiled-coil region" evidence="1">
    <location>
        <begin position="28"/>
        <end position="55"/>
    </location>
</feature>
<accession>A0A8J3F772</accession>
<organism evidence="2 3">
    <name type="scientific">Pilimelia anulata</name>
    <dbReference type="NCBI Taxonomy" id="53371"/>
    <lineage>
        <taxon>Bacteria</taxon>
        <taxon>Bacillati</taxon>
        <taxon>Actinomycetota</taxon>
        <taxon>Actinomycetes</taxon>
        <taxon>Micromonosporales</taxon>
        <taxon>Micromonosporaceae</taxon>
        <taxon>Pilimelia</taxon>
    </lineage>
</organism>
<evidence type="ECO:0000313" key="3">
    <source>
        <dbReference type="Proteomes" id="UP000649739"/>
    </source>
</evidence>
<name>A0A8J3F772_9ACTN</name>
<dbReference type="Proteomes" id="UP000649739">
    <property type="component" value="Unassembled WGS sequence"/>
</dbReference>
<proteinExistence type="predicted"/>
<reference evidence="2" key="2">
    <citation type="submission" date="2020-09" db="EMBL/GenBank/DDBJ databases">
        <authorList>
            <person name="Sun Q."/>
            <person name="Ohkuma M."/>
        </authorList>
    </citation>
    <scope>NUCLEOTIDE SEQUENCE</scope>
    <source>
        <strain evidence="2">JCM 3090</strain>
    </source>
</reference>
<protein>
    <recommendedName>
        <fullName evidence="4">Carboxypeptidase regulatory-like domain-containing protein</fullName>
    </recommendedName>
</protein>
<comment type="caution">
    <text evidence="2">The sequence shown here is derived from an EMBL/GenBank/DDBJ whole genome shotgun (WGS) entry which is preliminary data.</text>
</comment>
<evidence type="ECO:0008006" key="4">
    <source>
        <dbReference type="Google" id="ProtNLM"/>
    </source>
</evidence>
<sequence length="155" mass="15959">MSDDAALLGDLRRMWTDADPAPADLAERVLFTLALEDVEAELAQLRQQSALAGTRAAATETAASITFHASQVTVLLGVRDAGAAADGTPLRRLDGWLAPAAPLAVEVRAGSAVLHTTADADGRFAFDAVPAGLVQLRLAPGGPLTRAVVTPAVQL</sequence>
<keyword evidence="3" id="KW-1185">Reference proteome</keyword>
<dbReference type="AlphaFoldDB" id="A0A8J3F772"/>
<evidence type="ECO:0000313" key="2">
    <source>
        <dbReference type="EMBL" id="GGJ76008.1"/>
    </source>
</evidence>
<dbReference type="RefSeq" id="WP_189168120.1">
    <property type="nucleotide sequence ID" value="NZ_BMQB01000001.1"/>
</dbReference>
<reference evidence="2" key="1">
    <citation type="journal article" date="2014" name="Int. J. Syst. Evol. Microbiol.">
        <title>Complete genome sequence of Corynebacterium casei LMG S-19264T (=DSM 44701T), isolated from a smear-ripened cheese.</title>
        <authorList>
            <consortium name="US DOE Joint Genome Institute (JGI-PGF)"/>
            <person name="Walter F."/>
            <person name="Albersmeier A."/>
            <person name="Kalinowski J."/>
            <person name="Ruckert C."/>
        </authorList>
    </citation>
    <scope>NUCLEOTIDE SEQUENCE</scope>
    <source>
        <strain evidence="2">JCM 3090</strain>
    </source>
</reference>
<dbReference type="EMBL" id="BMQB01000001">
    <property type="protein sequence ID" value="GGJ76008.1"/>
    <property type="molecule type" value="Genomic_DNA"/>
</dbReference>
<keyword evidence="1" id="KW-0175">Coiled coil</keyword>
<evidence type="ECO:0000256" key="1">
    <source>
        <dbReference type="SAM" id="Coils"/>
    </source>
</evidence>